<evidence type="ECO:0000256" key="2">
    <source>
        <dbReference type="ARBA" id="ARBA00011534"/>
    </source>
</evidence>
<evidence type="ECO:0000259" key="10">
    <source>
        <dbReference type="PROSITE" id="PS50011"/>
    </source>
</evidence>
<dbReference type="RefSeq" id="XP_060291907.1">
    <property type="nucleotide sequence ID" value="XM_060447190.1"/>
</dbReference>
<dbReference type="PANTHER" id="PTHR44167">
    <property type="entry name" value="OVARIAN-SPECIFIC SERINE/THREONINE-PROTEIN KINASE LOK-RELATED"/>
    <property type="match status" value="1"/>
</dbReference>
<comment type="catalytic activity">
    <reaction evidence="8">
        <text>L-threonyl-[protein] + ATP = O-phospho-L-threonyl-[protein] + ADP + H(+)</text>
        <dbReference type="Rhea" id="RHEA:46608"/>
        <dbReference type="Rhea" id="RHEA-COMP:11060"/>
        <dbReference type="Rhea" id="RHEA-COMP:11605"/>
        <dbReference type="ChEBI" id="CHEBI:15378"/>
        <dbReference type="ChEBI" id="CHEBI:30013"/>
        <dbReference type="ChEBI" id="CHEBI:30616"/>
        <dbReference type="ChEBI" id="CHEBI:61977"/>
        <dbReference type="ChEBI" id="CHEBI:456216"/>
        <dbReference type="EC" id="2.7.11.1"/>
    </reaction>
</comment>
<dbReference type="PROSITE" id="PS00109">
    <property type="entry name" value="PROTEIN_KINASE_TYR"/>
    <property type="match status" value="1"/>
</dbReference>
<dbReference type="SMART" id="SM00220">
    <property type="entry name" value="S_TKc"/>
    <property type="match status" value="1"/>
</dbReference>
<dbReference type="InterPro" id="IPR000719">
    <property type="entry name" value="Prot_kinase_dom"/>
</dbReference>
<evidence type="ECO:0000256" key="8">
    <source>
        <dbReference type="ARBA" id="ARBA00047899"/>
    </source>
</evidence>
<comment type="function">
    <text evidence="1">Component of the EKC/KEOPS complex that is required for the formation of a threonylcarbamoyl group on adenosine at position 37 (t(6)A37) in tRNAs that read codons beginning with adenine. The complex is probably involved in the transfer of the threonylcarbamoyl moiety of threonylcarbamoyl-AMP (TC-AMP) to the N6 group of A37. BUD32 has ATPase activity in the context of the EKC/KEOPS complex and likely plays a supporting role to the catalytic subunit KAE1. The EKC/KEOPS complex also promotes both telomere uncapping and telomere elongation. The complex is required for efficient recruitment of transcriptional coactivators.</text>
</comment>
<dbReference type="Gene3D" id="3.30.200.20">
    <property type="entry name" value="Phosphorylase Kinase, domain 1"/>
    <property type="match status" value="1"/>
</dbReference>
<dbReference type="GO" id="GO:0005737">
    <property type="term" value="C:cytoplasm"/>
    <property type="evidence" value="ECO:0007669"/>
    <property type="project" value="TreeGrafter"/>
</dbReference>
<comment type="subunit">
    <text evidence="2">Component of the EKC/KEOPS complex composed of at least BUD32, CGI121, GON7, KAE1 and PCC1; the whole complex dimerizes.</text>
</comment>
<gene>
    <name evidence="11" type="ORF">B0T26DRAFT_806505</name>
</gene>
<organism evidence="11 12">
    <name type="scientific">Lasiosphaeria miniovina</name>
    <dbReference type="NCBI Taxonomy" id="1954250"/>
    <lineage>
        <taxon>Eukaryota</taxon>
        <taxon>Fungi</taxon>
        <taxon>Dikarya</taxon>
        <taxon>Ascomycota</taxon>
        <taxon>Pezizomycotina</taxon>
        <taxon>Sordariomycetes</taxon>
        <taxon>Sordariomycetidae</taxon>
        <taxon>Sordariales</taxon>
        <taxon>Lasiosphaeriaceae</taxon>
        <taxon>Lasiosphaeria</taxon>
    </lineage>
</organism>
<dbReference type="SUPFAM" id="SSF56112">
    <property type="entry name" value="Protein kinase-like (PK-like)"/>
    <property type="match status" value="1"/>
</dbReference>
<keyword evidence="11" id="KW-0808">Transferase</keyword>
<accession>A0AA40A040</accession>
<dbReference type="GO" id="GO:0005634">
    <property type="term" value="C:nucleus"/>
    <property type="evidence" value="ECO:0007669"/>
    <property type="project" value="TreeGrafter"/>
</dbReference>
<dbReference type="InterPro" id="IPR008266">
    <property type="entry name" value="Tyr_kinase_AS"/>
</dbReference>
<evidence type="ECO:0000313" key="12">
    <source>
        <dbReference type="Proteomes" id="UP001172101"/>
    </source>
</evidence>
<dbReference type="EC" id="2.7.11.1" evidence="3"/>
<dbReference type="PANTHER" id="PTHR44167:SF24">
    <property type="entry name" value="SERINE_THREONINE-PROTEIN KINASE CHK2"/>
    <property type="match status" value="1"/>
</dbReference>
<evidence type="ECO:0000256" key="7">
    <source>
        <dbReference type="ARBA" id="ARBA00033194"/>
    </source>
</evidence>
<evidence type="ECO:0000256" key="5">
    <source>
        <dbReference type="ARBA" id="ARBA00019973"/>
    </source>
</evidence>
<evidence type="ECO:0000313" key="11">
    <source>
        <dbReference type="EMBL" id="KAK0706813.1"/>
    </source>
</evidence>
<dbReference type="EMBL" id="JAUIRO010000007">
    <property type="protein sequence ID" value="KAK0706813.1"/>
    <property type="molecule type" value="Genomic_DNA"/>
</dbReference>
<evidence type="ECO:0000256" key="9">
    <source>
        <dbReference type="ARBA" id="ARBA00048679"/>
    </source>
</evidence>
<evidence type="ECO:0000256" key="1">
    <source>
        <dbReference type="ARBA" id="ARBA00003747"/>
    </source>
</evidence>
<dbReference type="AlphaFoldDB" id="A0AA40A040"/>
<dbReference type="PROSITE" id="PS50011">
    <property type="entry name" value="PROTEIN_KINASE_DOM"/>
    <property type="match status" value="1"/>
</dbReference>
<dbReference type="GO" id="GO:0044773">
    <property type="term" value="P:mitotic DNA damage checkpoint signaling"/>
    <property type="evidence" value="ECO:0007669"/>
    <property type="project" value="TreeGrafter"/>
</dbReference>
<keyword evidence="12" id="KW-1185">Reference proteome</keyword>
<name>A0AA40A040_9PEZI</name>
<evidence type="ECO:0000256" key="6">
    <source>
        <dbReference type="ARBA" id="ARBA00030980"/>
    </source>
</evidence>
<comment type="caution">
    <text evidence="11">The sequence shown here is derived from an EMBL/GenBank/DDBJ whole genome shotgun (WGS) entry which is preliminary data.</text>
</comment>
<proteinExistence type="predicted"/>
<dbReference type="GO" id="GO:0005524">
    <property type="term" value="F:ATP binding"/>
    <property type="evidence" value="ECO:0007669"/>
    <property type="project" value="InterPro"/>
</dbReference>
<feature type="domain" description="Protein kinase" evidence="10">
    <location>
        <begin position="1"/>
        <end position="374"/>
    </location>
</feature>
<evidence type="ECO:0000256" key="4">
    <source>
        <dbReference type="ARBA" id="ARBA00013948"/>
    </source>
</evidence>
<dbReference type="GeneID" id="85330460"/>
<evidence type="ECO:0000256" key="3">
    <source>
        <dbReference type="ARBA" id="ARBA00012513"/>
    </source>
</evidence>
<comment type="catalytic activity">
    <reaction evidence="9">
        <text>L-seryl-[protein] + ATP = O-phospho-L-seryl-[protein] + ADP + H(+)</text>
        <dbReference type="Rhea" id="RHEA:17989"/>
        <dbReference type="Rhea" id="RHEA-COMP:9863"/>
        <dbReference type="Rhea" id="RHEA-COMP:11604"/>
        <dbReference type="ChEBI" id="CHEBI:15378"/>
        <dbReference type="ChEBI" id="CHEBI:29999"/>
        <dbReference type="ChEBI" id="CHEBI:30616"/>
        <dbReference type="ChEBI" id="CHEBI:83421"/>
        <dbReference type="ChEBI" id="CHEBI:456216"/>
        <dbReference type="EC" id="2.7.11.1"/>
    </reaction>
</comment>
<dbReference type="Proteomes" id="UP001172101">
    <property type="component" value="Unassembled WGS sequence"/>
</dbReference>
<protein>
    <recommendedName>
        <fullName evidence="5">EKC/KEOPS complex subunit BUD32</fullName>
        <ecNumber evidence="3">2.7.11.1</ecNumber>
    </recommendedName>
    <alternativeName>
        <fullName evidence="6 7">Atypical Serine/threonine protein kinase BUD32</fullName>
    </alternativeName>
    <alternativeName>
        <fullName evidence="4">EKC/KEOPS complex subunit bud32</fullName>
    </alternativeName>
</protein>
<sequence>MKTCVSSLSRALAFKRKMSKNTGWGGTNLFTWTTCTTADSKRFCTDSVLAGSPRFGLRETDMRRRPNGHHLCLVLPVLGPSASDLCYGFTIRLRPWLTRKAGHEATKAVADLHSQGLCHGDVTTSNIFFGLSGFDSLDEADIYNLFEPPVTGELETEAGDIPGPEAPRNSITDQIKLVDFDQCFLASSPPQKMLGTPLEFLAPEFAAGLPASPASDLMKYIVQTLGDMPQDWEEILWDDDGQPTKDSSKGESLEKLEGKRPLKNLVYQIWDEPDGRVVQTGTPRGKNGDCDKYEEERRKPFPPCFSDMVWKPTAVQVNNVYLKGFNREWKPLLEAMPKIPEHEADLLFDLLSKIFVYDPEKRPTAQEVLSHPWFHIDGR</sequence>
<keyword evidence="11" id="KW-0418">Kinase</keyword>
<dbReference type="GO" id="GO:0004674">
    <property type="term" value="F:protein serine/threonine kinase activity"/>
    <property type="evidence" value="ECO:0007669"/>
    <property type="project" value="UniProtKB-EC"/>
</dbReference>
<dbReference type="InterPro" id="IPR011009">
    <property type="entry name" value="Kinase-like_dom_sf"/>
</dbReference>
<dbReference type="Gene3D" id="1.10.510.10">
    <property type="entry name" value="Transferase(Phosphotransferase) domain 1"/>
    <property type="match status" value="2"/>
</dbReference>
<reference evidence="11" key="1">
    <citation type="submission" date="2023-06" db="EMBL/GenBank/DDBJ databases">
        <title>Genome-scale phylogeny and comparative genomics of the fungal order Sordariales.</title>
        <authorList>
            <consortium name="Lawrence Berkeley National Laboratory"/>
            <person name="Hensen N."/>
            <person name="Bonometti L."/>
            <person name="Westerberg I."/>
            <person name="Brannstrom I.O."/>
            <person name="Guillou S."/>
            <person name="Cros-Aarteil S."/>
            <person name="Calhoun S."/>
            <person name="Haridas S."/>
            <person name="Kuo A."/>
            <person name="Mondo S."/>
            <person name="Pangilinan J."/>
            <person name="Riley R."/>
            <person name="LaButti K."/>
            <person name="Andreopoulos B."/>
            <person name="Lipzen A."/>
            <person name="Chen C."/>
            <person name="Yanf M."/>
            <person name="Daum C."/>
            <person name="Ng V."/>
            <person name="Clum A."/>
            <person name="Steindorff A."/>
            <person name="Ohm R."/>
            <person name="Martin F."/>
            <person name="Silar P."/>
            <person name="Natvig D."/>
            <person name="Lalanne C."/>
            <person name="Gautier V."/>
            <person name="Ament-velasquez S.L."/>
            <person name="Kruys A."/>
            <person name="Hutchinson M.I."/>
            <person name="Powell A.J."/>
            <person name="Barry K."/>
            <person name="Miller A.N."/>
            <person name="Grigoriev I.V."/>
            <person name="Debuchy R."/>
            <person name="Gladieux P."/>
            <person name="Thoren M.H."/>
            <person name="Johannesson H."/>
        </authorList>
    </citation>
    <scope>NUCLEOTIDE SEQUENCE</scope>
    <source>
        <strain evidence="11">SMH2392-1A</strain>
    </source>
</reference>